<keyword evidence="5" id="KW-0863">Zinc-finger</keyword>
<dbReference type="FunFam" id="3.30.160.60:FF:001197">
    <property type="entry name" value="Uncharacterized protein"/>
    <property type="match status" value="1"/>
</dbReference>
<comment type="similarity">
    <text evidence="2">Belongs to the krueppel C2H2-type zinc-finger protein family.</text>
</comment>
<dbReference type="Gene3D" id="3.30.160.60">
    <property type="entry name" value="Classic Zinc Finger"/>
    <property type="match status" value="7"/>
</dbReference>
<proteinExistence type="inferred from homology"/>
<dbReference type="Pfam" id="PF00096">
    <property type="entry name" value="zf-C2H2"/>
    <property type="match status" value="6"/>
</dbReference>
<evidence type="ECO:0000256" key="2">
    <source>
        <dbReference type="ARBA" id="ARBA00006991"/>
    </source>
</evidence>
<keyword evidence="4" id="KW-0677">Repeat</keyword>
<evidence type="ECO:0000256" key="6">
    <source>
        <dbReference type="ARBA" id="ARBA00022833"/>
    </source>
</evidence>
<keyword evidence="3" id="KW-0479">Metal-binding</keyword>
<name>A0A7R8ZT92_9CRUS</name>
<evidence type="ECO:0000256" key="4">
    <source>
        <dbReference type="ARBA" id="ARBA00022737"/>
    </source>
</evidence>
<evidence type="ECO:0000256" key="1">
    <source>
        <dbReference type="ARBA" id="ARBA00004123"/>
    </source>
</evidence>
<comment type="subcellular location">
    <subcellularLocation>
        <location evidence="1">Nucleus</location>
    </subcellularLocation>
</comment>
<dbReference type="OrthoDB" id="6355685at2759"/>
<evidence type="ECO:0000313" key="11">
    <source>
        <dbReference type="EMBL" id="CAD7230941.1"/>
    </source>
</evidence>
<dbReference type="PROSITE" id="PS00028">
    <property type="entry name" value="ZINC_FINGER_C2H2_1"/>
    <property type="match status" value="7"/>
</dbReference>
<dbReference type="InterPro" id="IPR036236">
    <property type="entry name" value="Znf_C2H2_sf"/>
</dbReference>
<dbReference type="GO" id="GO:0005634">
    <property type="term" value="C:nucleus"/>
    <property type="evidence" value="ECO:0007669"/>
    <property type="project" value="UniProtKB-SubCell"/>
</dbReference>
<keyword evidence="10" id="KW-0539">Nucleus</keyword>
<evidence type="ECO:0000256" key="10">
    <source>
        <dbReference type="ARBA" id="ARBA00023242"/>
    </source>
</evidence>
<organism evidence="11">
    <name type="scientific">Cyprideis torosa</name>
    <dbReference type="NCBI Taxonomy" id="163714"/>
    <lineage>
        <taxon>Eukaryota</taxon>
        <taxon>Metazoa</taxon>
        <taxon>Ecdysozoa</taxon>
        <taxon>Arthropoda</taxon>
        <taxon>Crustacea</taxon>
        <taxon>Oligostraca</taxon>
        <taxon>Ostracoda</taxon>
        <taxon>Podocopa</taxon>
        <taxon>Podocopida</taxon>
        <taxon>Cytherocopina</taxon>
        <taxon>Cytheroidea</taxon>
        <taxon>Cytherideidae</taxon>
        <taxon>Cyprideis</taxon>
    </lineage>
</organism>
<dbReference type="GO" id="GO:0008270">
    <property type="term" value="F:zinc ion binding"/>
    <property type="evidence" value="ECO:0007669"/>
    <property type="project" value="UniProtKB-KW"/>
</dbReference>
<dbReference type="FunFam" id="3.30.160.60:FF:001498">
    <property type="entry name" value="Zinc finger protein 404"/>
    <property type="match status" value="1"/>
</dbReference>
<keyword evidence="9" id="KW-0804">Transcription</keyword>
<protein>
    <submittedName>
        <fullName evidence="11">Uncharacterized protein</fullName>
    </submittedName>
</protein>
<dbReference type="FunFam" id="3.30.160.60:FF:000931">
    <property type="entry name" value="zinc finger protein 697"/>
    <property type="match status" value="1"/>
</dbReference>
<dbReference type="SUPFAM" id="SSF57667">
    <property type="entry name" value="beta-beta-alpha zinc fingers"/>
    <property type="match status" value="4"/>
</dbReference>
<evidence type="ECO:0000256" key="5">
    <source>
        <dbReference type="ARBA" id="ARBA00022771"/>
    </source>
</evidence>
<dbReference type="SMART" id="SM00355">
    <property type="entry name" value="ZnF_C2H2"/>
    <property type="match status" value="7"/>
</dbReference>
<keyword evidence="8" id="KW-0238">DNA-binding</keyword>
<gene>
    <name evidence="11" type="ORF">CTOB1V02_LOCUS8797</name>
</gene>
<dbReference type="PANTHER" id="PTHR23226:SF416">
    <property type="entry name" value="FI01424P"/>
    <property type="match status" value="1"/>
</dbReference>
<sequence>MDLSPWKDNILFSHNFAGIATESACPVRILHLLKEVSFVKTELNLLQCTKELNVLWPRIHQLWNDLNIQFGLAAWQSNWTSAFFECYKEYSYVMAESKNVDIEESRLESLSIATVKEEELESNTSASPIKGRSQKRRKKISTGSGPTETGRRHECAVCGKCFKCPADLRRHERVHTGEKPYECESCSRGFSQLSDLERHLRTHSGEKPFKCHYCEKPFVQASDLKRHLRTHNGERPYKCHLCSSAFAQSGDLKKHLRTHTGERPYKCQFCSSAFVQAGHLKRHLRSHTGQTPFECDFCGKQFARSTAVAGHKRMVHAAAEPAHPDLKKHLRTHTGETPFACDLCGKQFTQSSAVPRHKKRVHAAAQTSDP</sequence>
<dbReference type="InterPro" id="IPR013087">
    <property type="entry name" value="Znf_C2H2_type"/>
</dbReference>
<keyword evidence="7" id="KW-0805">Transcription regulation</keyword>
<keyword evidence="6" id="KW-0862">Zinc</keyword>
<dbReference type="FunFam" id="3.30.160.60:FF:002343">
    <property type="entry name" value="Zinc finger protein 33A"/>
    <property type="match status" value="3"/>
</dbReference>
<evidence type="ECO:0000256" key="9">
    <source>
        <dbReference type="ARBA" id="ARBA00023163"/>
    </source>
</evidence>
<evidence type="ECO:0000256" key="3">
    <source>
        <dbReference type="ARBA" id="ARBA00022723"/>
    </source>
</evidence>
<dbReference type="GO" id="GO:0000981">
    <property type="term" value="F:DNA-binding transcription factor activity, RNA polymerase II-specific"/>
    <property type="evidence" value="ECO:0007669"/>
    <property type="project" value="TreeGrafter"/>
</dbReference>
<reference evidence="11" key="1">
    <citation type="submission" date="2020-11" db="EMBL/GenBank/DDBJ databases">
        <authorList>
            <person name="Tran Van P."/>
        </authorList>
    </citation>
    <scope>NUCLEOTIDE SEQUENCE</scope>
</reference>
<evidence type="ECO:0000256" key="7">
    <source>
        <dbReference type="ARBA" id="ARBA00023015"/>
    </source>
</evidence>
<dbReference type="AlphaFoldDB" id="A0A7R8ZT92"/>
<evidence type="ECO:0000256" key="8">
    <source>
        <dbReference type="ARBA" id="ARBA00023125"/>
    </source>
</evidence>
<dbReference type="PROSITE" id="PS50157">
    <property type="entry name" value="ZINC_FINGER_C2H2_2"/>
    <property type="match status" value="7"/>
</dbReference>
<dbReference type="GO" id="GO:0000978">
    <property type="term" value="F:RNA polymerase II cis-regulatory region sequence-specific DNA binding"/>
    <property type="evidence" value="ECO:0007669"/>
    <property type="project" value="TreeGrafter"/>
</dbReference>
<dbReference type="PANTHER" id="PTHR23226">
    <property type="entry name" value="ZINC FINGER AND SCAN DOMAIN-CONTAINING"/>
    <property type="match status" value="1"/>
</dbReference>
<accession>A0A7R8ZT92</accession>
<dbReference type="EMBL" id="OB663079">
    <property type="protein sequence ID" value="CAD7230941.1"/>
    <property type="molecule type" value="Genomic_DNA"/>
</dbReference>